<gene>
    <name evidence="1" type="ORF">ABF77_19175</name>
</gene>
<comment type="caution">
    <text evidence="1">The sequence shown here is derived from an EMBL/GenBank/DDBJ whole genome shotgun (WGS) entry which is preliminary data.</text>
</comment>
<dbReference type="AlphaFoldDB" id="A0A1S2AE86"/>
<organism evidence="1 2">
    <name type="scientific">Enterobacter roggenkampii</name>
    <dbReference type="NCBI Taxonomy" id="1812935"/>
    <lineage>
        <taxon>Bacteria</taxon>
        <taxon>Pseudomonadati</taxon>
        <taxon>Pseudomonadota</taxon>
        <taxon>Gammaproteobacteria</taxon>
        <taxon>Enterobacterales</taxon>
        <taxon>Enterobacteriaceae</taxon>
        <taxon>Enterobacter</taxon>
        <taxon>Enterobacter cloacae complex</taxon>
    </lineage>
</organism>
<dbReference type="EMBL" id="LEDI01000106">
    <property type="protein sequence ID" value="KLP91703.1"/>
    <property type="molecule type" value="Genomic_DNA"/>
</dbReference>
<dbReference type="RefSeq" id="WP_044597694.1">
    <property type="nucleotide sequence ID" value="NZ_CP012162.1"/>
</dbReference>
<proteinExistence type="predicted"/>
<dbReference type="Pfam" id="PF21732">
    <property type="entry name" value="DUF6864"/>
    <property type="match status" value="1"/>
</dbReference>
<reference evidence="1 2" key="1">
    <citation type="submission" date="2015-06" db="EMBL/GenBank/DDBJ databases">
        <authorList>
            <person name="Adams M."/>
            <person name="Sutton G."/>
            <person name="Nelson K."/>
            <person name="Bonomo R."/>
            <person name="McCorrison J."/>
            <person name="Sanka R."/>
            <person name="Brinkac L."/>
            <person name="Nierman W."/>
        </authorList>
    </citation>
    <scope>NUCLEOTIDE SEQUENCE [LARGE SCALE GENOMIC DNA]</scope>
    <source>
        <strain evidence="1 2">GN02692</strain>
    </source>
</reference>
<evidence type="ECO:0000313" key="1">
    <source>
        <dbReference type="EMBL" id="KLP91703.1"/>
    </source>
</evidence>
<protein>
    <submittedName>
        <fullName evidence="1">Uncharacterized protein</fullName>
    </submittedName>
</protein>
<name>A0A1S2AE86_9ENTR</name>
<sequence length="121" mass="14066">MKVINENREITHSGVYIIEKETSISFNFTEDSDAAKVTLEFIFDEQKNNGERTSSSIVDPDNKGITLKLYNFKSDDGEGVFPKRYKLYENSKAIHSLMFSTYIFNENVRNLTITFFKEDKK</sequence>
<accession>A0A1S2AE86</accession>
<dbReference type="Proteomes" id="UP000036013">
    <property type="component" value="Unassembled WGS sequence"/>
</dbReference>
<dbReference type="InterPro" id="IPR049197">
    <property type="entry name" value="DUF6864"/>
</dbReference>
<evidence type="ECO:0000313" key="2">
    <source>
        <dbReference type="Proteomes" id="UP000036013"/>
    </source>
</evidence>
<dbReference type="KEGG" id="ecls:LI67_019465"/>